<dbReference type="RefSeq" id="WP_376883432.1">
    <property type="nucleotide sequence ID" value="NZ_JBHUHR010000006.1"/>
</dbReference>
<keyword evidence="5" id="KW-0418">Kinase</keyword>
<accession>A0ABW4VIB8</accession>
<keyword evidence="6" id="KW-0175">Coiled coil</keyword>
<comment type="catalytic activity">
    <reaction evidence="1">
        <text>ATP + protein L-histidine = ADP + protein N-phospho-L-histidine.</text>
        <dbReference type="EC" id="2.7.13.3"/>
    </reaction>
</comment>
<dbReference type="InterPro" id="IPR003594">
    <property type="entry name" value="HATPase_dom"/>
</dbReference>
<evidence type="ECO:0000313" key="11">
    <source>
        <dbReference type="Proteomes" id="UP001597361"/>
    </source>
</evidence>
<dbReference type="InterPro" id="IPR000700">
    <property type="entry name" value="PAS-assoc_C"/>
</dbReference>
<feature type="domain" description="PAS" evidence="8">
    <location>
        <begin position="427"/>
        <end position="497"/>
    </location>
</feature>
<evidence type="ECO:0000256" key="6">
    <source>
        <dbReference type="SAM" id="Coils"/>
    </source>
</evidence>
<dbReference type="InterPro" id="IPR029016">
    <property type="entry name" value="GAF-like_dom_sf"/>
</dbReference>
<proteinExistence type="predicted"/>
<evidence type="ECO:0000259" key="7">
    <source>
        <dbReference type="PROSITE" id="PS50109"/>
    </source>
</evidence>
<dbReference type="SUPFAM" id="SSF47384">
    <property type="entry name" value="Homodimeric domain of signal transducing histidine kinase"/>
    <property type="match status" value="1"/>
</dbReference>
<evidence type="ECO:0000256" key="5">
    <source>
        <dbReference type="ARBA" id="ARBA00022777"/>
    </source>
</evidence>
<dbReference type="InterPro" id="IPR036097">
    <property type="entry name" value="HisK_dim/P_sf"/>
</dbReference>
<dbReference type="CDD" id="cd00130">
    <property type="entry name" value="PAS"/>
    <property type="match status" value="3"/>
</dbReference>
<keyword evidence="11" id="KW-1185">Reference proteome</keyword>
<evidence type="ECO:0000256" key="4">
    <source>
        <dbReference type="ARBA" id="ARBA00022679"/>
    </source>
</evidence>
<dbReference type="InterPro" id="IPR001610">
    <property type="entry name" value="PAC"/>
</dbReference>
<evidence type="ECO:0000259" key="9">
    <source>
        <dbReference type="PROSITE" id="PS50113"/>
    </source>
</evidence>
<comment type="caution">
    <text evidence="10">The sequence shown here is derived from an EMBL/GenBank/DDBJ whole genome shotgun (WGS) entry which is preliminary data.</text>
</comment>
<dbReference type="InterPro" id="IPR013656">
    <property type="entry name" value="PAS_4"/>
</dbReference>
<dbReference type="SMART" id="SM00091">
    <property type="entry name" value="PAS"/>
    <property type="match status" value="4"/>
</dbReference>
<dbReference type="InterPro" id="IPR013655">
    <property type="entry name" value="PAS_fold_3"/>
</dbReference>
<dbReference type="Gene3D" id="3.30.450.40">
    <property type="match status" value="1"/>
</dbReference>
<feature type="domain" description="PAS" evidence="8">
    <location>
        <begin position="549"/>
        <end position="610"/>
    </location>
</feature>
<dbReference type="Gene3D" id="1.10.287.130">
    <property type="match status" value="1"/>
</dbReference>
<reference evidence="11" key="1">
    <citation type="journal article" date="2019" name="Int. J. Syst. Evol. Microbiol.">
        <title>The Global Catalogue of Microorganisms (GCM) 10K type strain sequencing project: providing services to taxonomists for standard genome sequencing and annotation.</title>
        <authorList>
            <consortium name="The Broad Institute Genomics Platform"/>
            <consortium name="The Broad Institute Genome Sequencing Center for Infectious Disease"/>
            <person name="Wu L."/>
            <person name="Ma J."/>
        </authorList>
    </citation>
    <scope>NUCLEOTIDE SEQUENCE [LARGE SCALE GENOMIC DNA]</scope>
    <source>
        <strain evidence="11">CGMCC 1.15180</strain>
    </source>
</reference>
<dbReference type="PANTHER" id="PTHR43304">
    <property type="entry name" value="PHYTOCHROME-LIKE PROTEIN CPH1"/>
    <property type="match status" value="1"/>
</dbReference>
<keyword evidence="3" id="KW-0597">Phosphoprotein</keyword>
<name>A0ABW4VIB8_9BACT</name>
<dbReference type="SUPFAM" id="SSF55874">
    <property type="entry name" value="ATPase domain of HSP90 chaperone/DNA topoisomerase II/histidine kinase"/>
    <property type="match status" value="1"/>
</dbReference>
<dbReference type="NCBIfam" id="TIGR00229">
    <property type="entry name" value="sensory_box"/>
    <property type="match status" value="3"/>
</dbReference>
<dbReference type="SMART" id="SM00387">
    <property type="entry name" value="HATPase_c"/>
    <property type="match status" value="1"/>
</dbReference>
<feature type="domain" description="PAC" evidence="9">
    <location>
        <begin position="500"/>
        <end position="548"/>
    </location>
</feature>
<dbReference type="PROSITE" id="PS50109">
    <property type="entry name" value="HIS_KIN"/>
    <property type="match status" value="1"/>
</dbReference>
<sequence length="902" mass="103648">MTDNLLIKKLFDASPLPSLLILANDPIFTLLEANDAYYKIINGAPSDLIGKGLFEAFPQNPNESSEALDKILKAIKTVLETKAPYRAPIQKYDIPIRGTDQFEVRYWDPLFTPIFNEQNELTHILHTTENISMAMEAEKALFSTSKKLHDLITSIDGIFWEAEVNPLIFTYVSPQSYKLLGYHPEEWKAEGFWESRIHPYDRENTINFCSSQVQQGSNHNFEYRFIAKDGTVVWLNDVVSVILEKGKPSLLRGIMTDITHKKKEERNNSLRVAINKVFSEELNLESSIKKSLGLFLKYSGLDYAEAWLQSLDSNNIVLAAHEGPDYIQPKKEIRSNDEKVGLITELFKSNEPIFIKDLRNYQNIASSPFIHDNNIRSAMAYPITFNGKFIAGIILSSIDRNVDFQDIPVLDSDFLVQLGSMIKRKRAEYELNMFFELSPDLLCIAGFDGYFKKVNKSFYKTLGYTEEELLKKNYYEFTHPDDKVKTKNSVDTLDSGKSISYFENRYLSKSGEYVWLAWTSTPILEEKLMFGIAKDITEKKQQEEAIRISNKKVSDTLESIQDGFYAIDNEATITYWNHEAEVLLGKKREELLGKNIWEMFPEAITLKFHPYFAEAKKKNKPVRFEEFFPPLKSWYEISAFPSDEGLSVYFRDITDRKAAEEQMLELNDTLAKKAKELAESNAELEQFAFIASHDMQEPLRMVTSFLSQLERKYSNTLDTKGLQYLHYATDGAVRMRQIILDLLEFSRIGKNDNPMEKIDLNELMLEIKLINQDTLDDLGAILSWENLPKVYFEKGPLMQVLQNLITNALKYQFPGSIPKILVTGRDLEGFWEIAIEDNGIGIPKEYQTKVFEIFKRLHQKDEYSGTGIGLAICKKIIEKSGGSIHIESEEGLGSKFVFTIKK</sequence>
<dbReference type="SMART" id="SM00388">
    <property type="entry name" value="HisKA"/>
    <property type="match status" value="1"/>
</dbReference>
<evidence type="ECO:0000313" key="10">
    <source>
        <dbReference type="EMBL" id="MFD2033745.1"/>
    </source>
</evidence>
<evidence type="ECO:0000256" key="1">
    <source>
        <dbReference type="ARBA" id="ARBA00000085"/>
    </source>
</evidence>
<evidence type="ECO:0000256" key="3">
    <source>
        <dbReference type="ARBA" id="ARBA00022553"/>
    </source>
</evidence>
<dbReference type="PROSITE" id="PS50113">
    <property type="entry name" value="PAC"/>
    <property type="match status" value="2"/>
</dbReference>
<dbReference type="Pfam" id="PF08447">
    <property type="entry name" value="PAS_3"/>
    <property type="match status" value="2"/>
</dbReference>
<dbReference type="Pfam" id="PF13426">
    <property type="entry name" value="PAS_9"/>
    <property type="match status" value="1"/>
</dbReference>
<organism evidence="10 11">
    <name type="scientific">Belliella marina</name>
    <dbReference type="NCBI Taxonomy" id="1644146"/>
    <lineage>
        <taxon>Bacteria</taxon>
        <taxon>Pseudomonadati</taxon>
        <taxon>Bacteroidota</taxon>
        <taxon>Cytophagia</taxon>
        <taxon>Cytophagales</taxon>
        <taxon>Cyclobacteriaceae</taxon>
        <taxon>Belliella</taxon>
    </lineage>
</organism>
<gene>
    <name evidence="10" type="ORF">ACFSKL_03030</name>
</gene>
<dbReference type="EC" id="2.7.13.3" evidence="2"/>
<dbReference type="SUPFAM" id="SSF55781">
    <property type="entry name" value="GAF domain-like"/>
    <property type="match status" value="1"/>
</dbReference>
<dbReference type="Gene3D" id="3.30.565.10">
    <property type="entry name" value="Histidine kinase-like ATPase, C-terminal domain"/>
    <property type="match status" value="1"/>
</dbReference>
<dbReference type="PROSITE" id="PS50112">
    <property type="entry name" value="PAS"/>
    <property type="match status" value="3"/>
</dbReference>
<dbReference type="EMBL" id="JBHUHR010000006">
    <property type="protein sequence ID" value="MFD2033745.1"/>
    <property type="molecule type" value="Genomic_DNA"/>
</dbReference>
<dbReference type="Pfam" id="PF00512">
    <property type="entry name" value="HisKA"/>
    <property type="match status" value="1"/>
</dbReference>
<dbReference type="Gene3D" id="3.30.450.20">
    <property type="entry name" value="PAS domain"/>
    <property type="match status" value="4"/>
</dbReference>
<dbReference type="SUPFAM" id="SSF55785">
    <property type="entry name" value="PYP-like sensor domain (PAS domain)"/>
    <property type="match status" value="4"/>
</dbReference>
<dbReference type="InterPro" id="IPR000014">
    <property type="entry name" value="PAS"/>
</dbReference>
<dbReference type="InterPro" id="IPR036890">
    <property type="entry name" value="HATPase_C_sf"/>
</dbReference>
<evidence type="ECO:0000256" key="2">
    <source>
        <dbReference type="ARBA" id="ARBA00012438"/>
    </source>
</evidence>
<feature type="domain" description="Histidine kinase" evidence="7">
    <location>
        <begin position="690"/>
        <end position="902"/>
    </location>
</feature>
<dbReference type="Pfam" id="PF02518">
    <property type="entry name" value="HATPase_c"/>
    <property type="match status" value="1"/>
</dbReference>
<dbReference type="Proteomes" id="UP001597361">
    <property type="component" value="Unassembled WGS sequence"/>
</dbReference>
<evidence type="ECO:0000259" key="8">
    <source>
        <dbReference type="PROSITE" id="PS50112"/>
    </source>
</evidence>
<feature type="domain" description="PAS" evidence="8">
    <location>
        <begin position="144"/>
        <end position="216"/>
    </location>
</feature>
<dbReference type="InterPro" id="IPR052162">
    <property type="entry name" value="Sensor_kinase/Photoreceptor"/>
</dbReference>
<dbReference type="InterPro" id="IPR004358">
    <property type="entry name" value="Sig_transdc_His_kin-like_C"/>
</dbReference>
<dbReference type="Pfam" id="PF08448">
    <property type="entry name" value="PAS_4"/>
    <property type="match status" value="1"/>
</dbReference>
<dbReference type="PRINTS" id="PR00344">
    <property type="entry name" value="BCTRLSENSOR"/>
</dbReference>
<feature type="domain" description="PAC" evidence="9">
    <location>
        <begin position="219"/>
        <end position="270"/>
    </location>
</feature>
<dbReference type="InterPro" id="IPR035965">
    <property type="entry name" value="PAS-like_dom_sf"/>
</dbReference>
<keyword evidence="4" id="KW-0808">Transferase</keyword>
<dbReference type="PANTHER" id="PTHR43304:SF1">
    <property type="entry name" value="PAC DOMAIN-CONTAINING PROTEIN"/>
    <property type="match status" value="1"/>
</dbReference>
<dbReference type="InterPro" id="IPR005467">
    <property type="entry name" value="His_kinase_dom"/>
</dbReference>
<dbReference type="InterPro" id="IPR003661">
    <property type="entry name" value="HisK_dim/P_dom"/>
</dbReference>
<protein>
    <recommendedName>
        <fullName evidence="2">histidine kinase</fullName>
        <ecNumber evidence="2">2.7.13.3</ecNumber>
    </recommendedName>
</protein>
<dbReference type="SMART" id="SM00086">
    <property type="entry name" value="PAC"/>
    <property type="match status" value="2"/>
</dbReference>
<dbReference type="CDD" id="cd00082">
    <property type="entry name" value="HisKA"/>
    <property type="match status" value="1"/>
</dbReference>
<feature type="coiled-coil region" evidence="6">
    <location>
        <begin position="656"/>
        <end position="683"/>
    </location>
</feature>